<feature type="compositionally biased region" description="Basic and acidic residues" evidence="1">
    <location>
        <begin position="98"/>
        <end position="131"/>
    </location>
</feature>
<feature type="region of interest" description="Disordered" evidence="1">
    <location>
        <begin position="65"/>
        <end position="131"/>
    </location>
</feature>
<dbReference type="Proteomes" id="UP001147695">
    <property type="component" value="Unassembled WGS sequence"/>
</dbReference>
<comment type="caution">
    <text evidence="2">The sequence shown here is derived from an EMBL/GenBank/DDBJ whole genome shotgun (WGS) entry which is preliminary data.</text>
</comment>
<protein>
    <submittedName>
        <fullName evidence="2">Uncharacterized protein</fullName>
    </submittedName>
</protein>
<proteinExistence type="predicted"/>
<evidence type="ECO:0000256" key="1">
    <source>
        <dbReference type="SAM" id="MobiDB-lite"/>
    </source>
</evidence>
<name>A0A9W9QSE7_PENBR</name>
<evidence type="ECO:0000313" key="2">
    <source>
        <dbReference type="EMBL" id="KAJ5344644.1"/>
    </source>
</evidence>
<organism evidence="2 3">
    <name type="scientific">Penicillium brevicompactum</name>
    <dbReference type="NCBI Taxonomy" id="5074"/>
    <lineage>
        <taxon>Eukaryota</taxon>
        <taxon>Fungi</taxon>
        <taxon>Dikarya</taxon>
        <taxon>Ascomycota</taxon>
        <taxon>Pezizomycotina</taxon>
        <taxon>Eurotiomycetes</taxon>
        <taxon>Eurotiomycetidae</taxon>
        <taxon>Eurotiales</taxon>
        <taxon>Aspergillaceae</taxon>
        <taxon>Penicillium</taxon>
    </lineage>
</organism>
<reference evidence="2" key="1">
    <citation type="submission" date="2022-12" db="EMBL/GenBank/DDBJ databases">
        <authorList>
            <person name="Petersen C."/>
        </authorList>
    </citation>
    <scope>NUCLEOTIDE SEQUENCE</scope>
    <source>
        <strain evidence="2">IBT 35673</strain>
    </source>
</reference>
<dbReference type="AlphaFoldDB" id="A0A9W9QSE7"/>
<reference evidence="2" key="2">
    <citation type="journal article" date="2023" name="IMA Fungus">
        <title>Comparative genomic study of the Penicillium genus elucidates a diverse pangenome and 15 lateral gene transfer events.</title>
        <authorList>
            <person name="Petersen C."/>
            <person name="Sorensen T."/>
            <person name="Nielsen M.R."/>
            <person name="Sondergaard T.E."/>
            <person name="Sorensen J.L."/>
            <person name="Fitzpatrick D.A."/>
            <person name="Frisvad J.C."/>
            <person name="Nielsen K.L."/>
        </authorList>
    </citation>
    <scope>NUCLEOTIDE SEQUENCE</scope>
    <source>
        <strain evidence="2">IBT 35673</strain>
    </source>
</reference>
<dbReference type="EMBL" id="JAPZBQ010000002">
    <property type="protein sequence ID" value="KAJ5344644.1"/>
    <property type="molecule type" value="Genomic_DNA"/>
</dbReference>
<evidence type="ECO:0000313" key="3">
    <source>
        <dbReference type="Proteomes" id="UP001147695"/>
    </source>
</evidence>
<accession>A0A9W9QSE7</accession>
<gene>
    <name evidence="2" type="ORF">N7452_002648</name>
</gene>
<sequence length="131" mass="14541">MNARRHSVIGTPSIGAVVLVPRFSTPSIGAEITTTSTPSIGAEWVCHNQHTLYWCWMGRGHLARSRRNTEGTAPKTILSKGASARQVGTPHWTGNSEGKSKGKESPKGETVEERRDRGRKDHRKWEDHELC</sequence>